<gene>
    <name evidence="2" type="ORF">BC008_29095</name>
</gene>
<dbReference type="RefSeq" id="WP_027840168.1">
    <property type="nucleotide sequence ID" value="NZ_LMTZ01000089.1"/>
</dbReference>
<feature type="chain" id="PRO_5006890161" description="Peptidase S1" evidence="1">
    <location>
        <begin position="28"/>
        <end position="161"/>
    </location>
</feature>
<accession>A0A0V7ZRL7</accession>
<sequence length="161" mass="18047">MINQILKLSLLTITLLTLANMKFVARADETPAPIFEDIIIGNEFDPDPLVVRGMSGGKIPANKLAGRTETLTGPCKGFFDREPDHTLQLTSKFNYLKLQVQSPKDTTLMIEGPGGSWCNDDFEGKNPGITGEWLPGEYYIWIGSYNEDDYLPYQLRITETK</sequence>
<keyword evidence="3" id="KW-1185">Reference proteome</keyword>
<evidence type="ECO:0008006" key="4">
    <source>
        <dbReference type="Google" id="ProtNLM"/>
    </source>
</evidence>
<evidence type="ECO:0000256" key="1">
    <source>
        <dbReference type="SAM" id="SignalP"/>
    </source>
</evidence>
<proteinExistence type="predicted"/>
<keyword evidence="1" id="KW-0732">Signal</keyword>
<reference evidence="2 3" key="1">
    <citation type="journal article" date="2015" name="Genome Announc.">
        <title>Draft Genome of the Euendolithic (true boring) Cyanobacterium Mastigocoleus testarum strain BC008.</title>
        <authorList>
            <person name="Guida B.S."/>
            <person name="Garcia-Pichel F."/>
        </authorList>
    </citation>
    <scope>NUCLEOTIDE SEQUENCE [LARGE SCALE GENOMIC DNA]</scope>
    <source>
        <strain evidence="2 3">BC008</strain>
    </source>
</reference>
<feature type="signal peptide" evidence="1">
    <location>
        <begin position="1"/>
        <end position="27"/>
    </location>
</feature>
<organism evidence="2 3">
    <name type="scientific">Mastigocoleus testarum BC008</name>
    <dbReference type="NCBI Taxonomy" id="371196"/>
    <lineage>
        <taxon>Bacteria</taxon>
        <taxon>Bacillati</taxon>
        <taxon>Cyanobacteriota</taxon>
        <taxon>Cyanophyceae</taxon>
        <taxon>Nostocales</taxon>
        <taxon>Hapalosiphonaceae</taxon>
        <taxon>Mastigocoleus</taxon>
    </lineage>
</organism>
<name>A0A0V7ZRL7_9CYAN</name>
<dbReference type="EMBL" id="LMTZ01000089">
    <property type="protein sequence ID" value="KST67251.1"/>
    <property type="molecule type" value="Genomic_DNA"/>
</dbReference>
<evidence type="ECO:0000313" key="3">
    <source>
        <dbReference type="Proteomes" id="UP000053372"/>
    </source>
</evidence>
<dbReference type="AlphaFoldDB" id="A0A0V7ZRL7"/>
<comment type="caution">
    <text evidence="2">The sequence shown here is derived from an EMBL/GenBank/DDBJ whole genome shotgun (WGS) entry which is preliminary data.</text>
</comment>
<dbReference type="Proteomes" id="UP000053372">
    <property type="component" value="Unassembled WGS sequence"/>
</dbReference>
<evidence type="ECO:0000313" key="2">
    <source>
        <dbReference type="EMBL" id="KST67251.1"/>
    </source>
</evidence>
<protein>
    <recommendedName>
        <fullName evidence="4">Peptidase S1</fullName>
    </recommendedName>
</protein>
<dbReference type="OrthoDB" id="5973611at2"/>